<evidence type="ECO:0000256" key="5">
    <source>
        <dbReference type="ARBA" id="ARBA00022737"/>
    </source>
</evidence>
<dbReference type="Pfam" id="PF00132">
    <property type="entry name" value="Hexapep"/>
    <property type="match status" value="2"/>
</dbReference>
<proteinExistence type="predicted"/>
<evidence type="ECO:0000256" key="4">
    <source>
        <dbReference type="ARBA" id="ARBA00022679"/>
    </source>
</evidence>
<dbReference type="Gene3D" id="1.20.1180.10">
    <property type="entry name" value="Udp N-acetylglucosamine O-acyltransferase, C-terminal domain"/>
    <property type="match status" value="1"/>
</dbReference>
<dbReference type="NCBIfam" id="NF003657">
    <property type="entry name" value="PRK05289.1"/>
    <property type="match status" value="1"/>
</dbReference>
<keyword evidence="7 9" id="KW-0012">Acyltransferase</keyword>
<dbReference type="EMBL" id="CP020330">
    <property type="protein sequence ID" value="AQZ52483.1"/>
    <property type="molecule type" value="Genomic_DNA"/>
</dbReference>
<dbReference type="Pfam" id="PF13720">
    <property type="entry name" value="Acetyltransf_11"/>
    <property type="match status" value="1"/>
</dbReference>
<accession>A0A1U9Z447</accession>
<dbReference type="PANTHER" id="PTHR43480">
    <property type="entry name" value="ACYL-[ACYL-CARRIER-PROTEIN]--UDP-N-ACETYLGLUCOSAMINE O-ACYLTRANSFERASE"/>
    <property type="match status" value="1"/>
</dbReference>
<evidence type="ECO:0000259" key="8">
    <source>
        <dbReference type="Pfam" id="PF13720"/>
    </source>
</evidence>
<dbReference type="eggNOG" id="COG1043">
    <property type="taxonomic scope" value="Bacteria"/>
</dbReference>
<dbReference type="InterPro" id="IPR010137">
    <property type="entry name" value="Lipid_A_LpxA"/>
</dbReference>
<keyword evidence="10" id="KW-1185">Reference proteome</keyword>
<dbReference type="SUPFAM" id="SSF51161">
    <property type="entry name" value="Trimeric LpxA-like enzymes"/>
    <property type="match status" value="1"/>
</dbReference>
<feature type="domain" description="UDP N-acetylglucosamine O-acyltransferase C-terminal" evidence="8">
    <location>
        <begin position="182"/>
        <end position="258"/>
    </location>
</feature>
<dbReference type="PIRSF" id="PIRSF000456">
    <property type="entry name" value="UDP-GlcNAc_acltr"/>
    <property type="match status" value="1"/>
</dbReference>
<evidence type="ECO:0000313" key="10">
    <source>
        <dbReference type="Proteomes" id="UP000191135"/>
    </source>
</evidence>
<dbReference type="GO" id="GO:0009245">
    <property type="term" value="P:lipid A biosynthetic process"/>
    <property type="evidence" value="ECO:0007669"/>
    <property type="project" value="UniProtKB-KW"/>
</dbReference>
<organism evidence="9 10">
    <name type="scientific">Martelella mediterranea DSM 17316</name>
    <dbReference type="NCBI Taxonomy" id="1122214"/>
    <lineage>
        <taxon>Bacteria</taxon>
        <taxon>Pseudomonadati</taxon>
        <taxon>Pseudomonadota</taxon>
        <taxon>Alphaproteobacteria</taxon>
        <taxon>Hyphomicrobiales</taxon>
        <taxon>Aurantimonadaceae</taxon>
        <taxon>Martelella</taxon>
    </lineage>
</organism>
<dbReference type="PROSITE" id="PS00101">
    <property type="entry name" value="HEXAPEP_TRANSFERASES"/>
    <property type="match status" value="2"/>
</dbReference>
<dbReference type="InterPro" id="IPR011004">
    <property type="entry name" value="Trimer_LpxA-like_sf"/>
</dbReference>
<dbReference type="OrthoDB" id="9807278at2"/>
<dbReference type="KEGG" id="mmed:Mame_03171"/>
<dbReference type="GO" id="GO:0016020">
    <property type="term" value="C:membrane"/>
    <property type="evidence" value="ECO:0007669"/>
    <property type="project" value="GOC"/>
</dbReference>
<keyword evidence="5" id="KW-0677">Repeat</keyword>
<evidence type="ECO:0000256" key="7">
    <source>
        <dbReference type="ARBA" id="ARBA00023315"/>
    </source>
</evidence>
<evidence type="ECO:0000256" key="3">
    <source>
        <dbReference type="ARBA" id="ARBA00022556"/>
    </source>
</evidence>
<dbReference type="RefSeq" id="WP_018064161.1">
    <property type="nucleotide sequence ID" value="NZ_AQWH01000006.1"/>
</dbReference>
<keyword evidence="3" id="KW-0441">Lipid A biosynthesis</keyword>
<dbReference type="InterPro" id="IPR018357">
    <property type="entry name" value="Hexapep_transf_CS"/>
</dbReference>
<dbReference type="InterPro" id="IPR001451">
    <property type="entry name" value="Hexapep"/>
</dbReference>
<protein>
    <submittedName>
        <fullName evidence="9">Acyl-[acyl-carrier-protein]--UDP-N-acetylglucosamine O-acyltransferase</fullName>
        <ecNumber evidence="9">2.3.1.129</ecNumber>
    </submittedName>
</protein>
<gene>
    <name evidence="9" type="primary">lpxA</name>
    <name evidence="9" type="ORF">Mame_03171</name>
</gene>
<dbReference type="STRING" id="1122214.Mame_03171"/>
<sequence>MTRIASSARIDPKAVVEDGAVIGENAIIGPLSYVGADVVLGDGVQLMHHATVEGATRLGPGCQVFPMAVIGGAPQSVRHDASQTRLEVGRNCIFREGVTINTGSSHGGGITVVGDDNLFLANSHVGHDCRIGNGVILSNNVMIGGHVVVHDKVILSGGAAIHQFVQIGRQAFVGGLAGVVNDVIPYAMIVDNPAMMGGLNVVGMQRAGIEREEIHLVRKAYKTIFSSGLILENAELARAEFGGKSHAVDEMLRFILEREAERSLTTPGSRRRKGAA</sequence>
<dbReference type="PANTHER" id="PTHR43480:SF1">
    <property type="entry name" value="ACYL-[ACYL-CARRIER-PROTEIN]--UDP-N-ACETYLGLUCOSAMINE O-ACYLTRANSFERASE, MITOCHONDRIAL-RELATED"/>
    <property type="match status" value="1"/>
</dbReference>
<dbReference type="InterPro" id="IPR029098">
    <property type="entry name" value="Acetyltransf_C"/>
</dbReference>
<evidence type="ECO:0000256" key="1">
    <source>
        <dbReference type="ARBA" id="ARBA00022490"/>
    </source>
</evidence>
<evidence type="ECO:0000313" key="9">
    <source>
        <dbReference type="EMBL" id="AQZ52483.1"/>
    </source>
</evidence>
<dbReference type="Proteomes" id="UP000191135">
    <property type="component" value="Chromosome"/>
</dbReference>
<dbReference type="Gene3D" id="2.160.10.10">
    <property type="entry name" value="Hexapeptide repeat proteins"/>
    <property type="match status" value="1"/>
</dbReference>
<name>A0A1U9Z447_9HYPH</name>
<reference evidence="9 10" key="1">
    <citation type="submission" date="2017-03" db="EMBL/GenBank/DDBJ databases">
        <title>Foreign affairs: Plasmid Transfer between Roseobacters and Rhizobia.</title>
        <authorList>
            <person name="Bartling P."/>
            <person name="Bunk B."/>
            <person name="Overmann J."/>
            <person name="Brinkmann H."/>
            <person name="Petersen J."/>
        </authorList>
    </citation>
    <scope>NUCLEOTIDE SEQUENCE [LARGE SCALE GENOMIC DNA]</scope>
    <source>
        <strain evidence="9 10">MACL11</strain>
    </source>
</reference>
<dbReference type="CDD" id="cd03351">
    <property type="entry name" value="LbH_UDP-GlcNAc_AT"/>
    <property type="match status" value="1"/>
</dbReference>
<dbReference type="AlphaFoldDB" id="A0A1U9Z447"/>
<dbReference type="EC" id="2.3.1.129" evidence="9"/>
<evidence type="ECO:0000256" key="2">
    <source>
        <dbReference type="ARBA" id="ARBA00022516"/>
    </source>
</evidence>
<keyword evidence="4 9" id="KW-0808">Transferase</keyword>
<dbReference type="InterPro" id="IPR037157">
    <property type="entry name" value="Acetyltransf_C_sf"/>
</dbReference>
<keyword evidence="6" id="KW-0443">Lipid metabolism</keyword>
<keyword evidence="2" id="KW-0444">Lipid biosynthesis</keyword>
<dbReference type="NCBIfam" id="TIGR01852">
    <property type="entry name" value="lipid_A_lpxA"/>
    <property type="match status" value="1"/>
</dbReference>
<dbReference type="GO" id="GO:0008780">
    <property type="term" value="F:acyl-[acyl-carrier-protein]-UDP-N-acetylglucosamine O-acyltransferase activity"/>
    <property type="evidence" value="ECO:0007669"/>
    <property type="project" value="UniProtKB-EC"/>
</dbReference>
<evidence type="ECO:0000256" key="6">
    <source>
        <dbReference type="ARBA" id="ARBA00023098"/>
    </source>
</evidence>
<keyword evidence="1" id="KW-0963">Cytoplasm</keyword>